<reference evidence="1 2" key="1">
    <citation type="submission" date="2018-03" db="EMBL/GenBank/DDBJ databases">
        <title>Genomic Encyclopedia of Archaeal and Bacterial Type Strains, Phase II (KMG-II): from individual species to whole genera.</title>
        <authorList>
            <person name="Goeker M."/>
        </authorList>
    </citation>
    <scope>NUCLEOTIDE SEQUENCE [LARGE SCALE GENOMIC DNA]</scope>
    <source>
        <strain evidence="1 2">DSM 28354</strain>
    </source>
</reference>
<name>A0A2T0S593_9BACT</name>
<dbReference type="EMBL" id="PVTE01000028">
    <property type="protein sequence ID" value="PRY28607.1"/>
    <property type="molecule type" value="Genomic_DNA"/>
</dbReference>
<proteinExistence type="predicted"/>
<accession>A0A2T0S593</accession>
<dbReference type="Proteomes" id="UP000238375">
    <property type="component" value="Unassembled WGS sequence"/>
</dbReference>
<sequence>MQIQVDISFDQLVQLAKGLTPTQWVRLKSAVDTTYTAPNQPSDLEAFLLTAPTFTDEQIQEIDQTRRHINQWRTT</sequence>
<comment type="caution">
    <text evidence="1">The sequence shown here is derived from an EMBL/GenBank/DDBJ whole genome shotgun (WGS) entry which is preliminary data.</text>
</comment>
<dbReference type="RefSeq" id="WP_146141518.1">
    <property type="nucleotide sequence ID" value="NZ_PVTE01000028.1"/>
</dbReference>
<protein>
    <submittedName>
        <fullName evidence="1">Uncharacterized protein</fullName>
    </submittedName>
</protein>
<gene>
    <name evidence="1" type="ORF">CLV58_12822</name>
</gene>
<organism evidence="1 2">
    <name type="scientific">Spirosoma oryzae</name>
    <dbReference type="NCBI Taxonomy" id="1469603"/>
    <lineage>
        <taxon>Bacteria</taxon>
        <taxon>Pseudomonadati</taxon>
        <taxon>Bacteroidota</taxon>
        <taxon>Cytophagia</taxon>
        <taxon>Cytophagales</taxon>
        <taxon>Cytophagaceae</taxon>
        <taxon>Spirosoma</taxon>
    </lineage>
</organism>
<evidence type="ECO:0000313" key="1">
    <source>
        <dbReference type="EMBL" id="PRY28607.1"/>
    </source>
</evidence>
<keyword evidence="2" id="KW-1185">Reference proteome</keyword>
<dbReference type="AlphaFoldDB" id="A0A2T0S593"/>
<evidence type="ECO:0000313" key="2">
    <source>
        <dbReference type="Proteomes" id="UP000238375"/>
    </source>
</evidence>
<dbReference type="OrthoDB" id="799765at2"/>